<dbReference type="EMBL" id="SMMG02000002">
    <property type="protein sequence ID" value="KAA3482489.1"/>
    <property type="molecule type" value="Genomic_DNA"/>
</dbReference>
<dbReference type="GO" id="GO:0009631">
    <property type="term" value="P:cold acclimation"/>
    <property type="evidence" value="ECO:0007669"/>
    <property type="project" value="InterPro"/>
</dbReference>
<evidence type="ECO:0000313" key="2">
    <source>
        <dbReference type="Proteomes" id="UP000325315"/>
    </source>
</evidence>
<name>A0A5B6WKZ5_9ROSI</name>
<dbReference type="InterPro" id="IPR033244">
    <property type="entry name" value="MED32"/>
</dbReference>
<dbReference type="GO" id="GO:0010150">
    <property type="term" value="P:leaf senescence"/>
    <property type="evidence" value="ECO:0007669"/>
    <property type="project" value="InterPro"/>
</dbReference>
<dbReference type="GO" id="GO:0048364">
    <property type="term" value="P:root development"/>
    <property type="evidence" value="ECO:0007669"/>
    <property type="project" value="InterPro"/>
</dbReference>
<sequence>MYEEKAKIQVLPKILPLPLISSLNICFFLRFSSTFSTASRFKDYGLGILVMEKVVDCLENAYQEFVDAAAAVLETKASSDCERTAATDTALENFKKKWETFKAACDQAQELVDSAKQRITANTTFPVNEDMIDIFDHSIVDFDD</sequence>
<dbReference type="PANTHER" id="PTHR35989:SF1">
    <property type="entry name" value="MEDIATOR OF RNA POLYMERASE II TRANSCRIPTION SUBUNIT 32"/>
    <property type="match status" value="1"/>
</dbReference>
<dbReference type="OrthoDB" id="782223at2759"/>
<keyword evidence="2" id="KW-1185">Reference proteome</keyword>
<organism evidence="1 2">
    <name type="scientific">Gossypium australe</name>
    <dbReference type="NCBI Taxonomy" id="47621"/>
    <lineage>
        <taxon>Eukaryota</taxon>
        <taxon>Viridiplantae</taxon>
        <taxon>Streptophyta</taxon>
        <taxon>Embryophyta</taxon>
        <taxon>Tracheophyta</taxon>
        <taxon>Spermatophyta</taxon>
        <taxon>Magnoliopsida</taxon>
        <taxon>eudicotyledons</taxon>
        <taxon>Gunneridae</taxon>
        <taxon>Pentapetalae</taxon>
        <taxon>rosids</taxon>
        <taxon>malvids</taxon>
        <taxon>Malvales</taxon>
        <taxon>Malvaceae</taxon>
        <taxon>Malvoideae</taxon>
        <taxon>Gossypium</taxon>
    </lineage>
</organism>
<proteinExistence type="predicted"/>
<protein>
    <submittedName>
        <fullName evidence="1">Alpha-type phospholipase A2 inhibitor</fullName>
    </submittedName>
</protein>
<dbReference type="GO" id="GO:0006355">
    <property type="term" value="P:regulation of DNA-templated transcription"/>
    <property type="evidence" value="ECO:0007669"/>
    <property type="project" value="InterPro"/>
</dbReference>
<gene>
    <name evidence="1" type="ORF">EPI10_004729</name>
</gene>
<comment type="caution">
    <text evidence="1">The sequence shown here is derived from an EMBL/GenBank/DDBJ whole genome shotgun (WGS) entry which is preliminary data.</text>
</comment>
<evidence type="ECO:0000313" key="1">
    <source>
        <dbReference type="EMBL" id="KAA3482489.1"/>
    </source>
</evidence>
<dbReference type="PANTHER" id="PTHR35989">
    <property type="entry name" value="MEDIATOR OF RNA POLYMERASE II TRANSCRIPTION SUBUNIT 32"/>
    <property type="match status" value="1"/>
</dbReference>
<dbReference type="GO" id="GO:0016592">
    <property type="term" value="C:mediator complex"/>
    <property type="evidence" value="ECO:0007669"/>
    <property type="project" value="InterPro"/>
</dbReference>
<accession>A0A5B6WKZ5</accession>
<dbReference type="Proteomes" id="UP000325315">
    <property type="component" value="Unassembled WGS sequence"/>
</dbReference>
<dbReference type="AlphaFoldDB" id="A0A5B6WKZ5"/>
<reference evidence="2" key="1">
    <citation type="journal article" date="2019" name="Plant Biotechnol. J.">
        <title>Genome sequencing of the Australian wild diploid species Gossypium australe highlights disease resistance and delayed gland morphogenesis.</title>
        <authorList>
            <person name="Cai Y."/>
            <person name="Cai X."/>
            <person name="Wang Q."/>
            <person name="Wang P."/>
            <person name="Zhang Y."/>
            <person name="Cai C."/>
            <person name="Xu Y."/>
            <person name="Wang K."/>
            <person name="Zhou Z."/>
            <person name="Wang C."/>
            <person name="Geng S."/>
            <person name="Li B."/>
            <person name="Dong Q."/>
            <person name="Hou Y."/>
            <person name="Wang H."/>
            <person name="Ai P."/>
            <person name="Liu Z."/>
            <person name="Yi F."/>
            <person name="Sun M."/>
            <person name="An G."/>
            <person name="Cheng J."/>
            <person name="Zhang Y."/>
            <person name="Shi Q."/>
            <person name="Xie Y."/>
            <person name="Shi X."/>
            <person name="Chang Y."/>
            <person name="Huang F."/>
            <person name="Chen Y."/>
            <person name="Hong S."/>
            <person name="Mi L."/>
            <person name="Sun Q."/>
            <person name="Zhang L."/>
            <person name="Zhou B."/>
            <person name="Peng R."/>
            <person name="Zhang X."/>
            <person name="Liu F."/>
        </authorList>
    </citation>
    <scope>NUCLEOTIDE SEQUENCE [LARGE SCALE GENOMIC DNA]</scope>
    <source>
        <strain evidence="2">cv. PA1801</strain>
    </source>
</reference>